<feature type="compositionally biased region" description="Basic and acidic residues" evidence="1">
    <location>
        <begin position="149"/>
        <end position="160"/>
    </location>
</feature>
<reference evidence="2 3" key="1">
    <citation type="submission" date="2024-01" db="EMBL/GenBank/DDBJ databases">
        <title>The genomes of 5 underutilized Papilionoideae crops provide insights into root nodulation and disease resistanc.</title>
        <authorList>
            <person name="Jiang F."/>
        </authorList>
    </citation>
    <scope>NUCLEOTIDE SEQUENCE [LARGE SCALE GENOMIC DNA]</scope>
    <source>
        <strain evidence="2">JINMINGXINNONG_FW02</strain>
        <tissue evidence="2">Leaves</tissue>
    </source>
</reference>
<evidence type="ECO:0000256" key="1">
    <source>
        <dbReference type="SAM" id="MobiDB-lite"/>
    </source>
</evidence>
<sequence length="230" mass="26289">MIKEKAWDEKNQEENEGGDCCRVFQNAWSDLAVQEVQPWLPFENYNKTKPKISERSKDHSRFPHSKLMEVQSPAVKRPYDITMSRRTRKHQFPVQGNEKPKSAMGDATPKDDKLKVATTQTNTIAEVKQGGENDHKSLKQLIIGDDDKEAMKGNSDERGKGSRNSLGEHFTEEEKQHLQLVRMQQKENLQGLKFKKLVSRYAKVLGHLLKAKRDPHLGDAGKKPVFKLSA</sequence>
<feature type="region of interest" description="Disordered" evidence="1">
    <location>
        <begin position="50"/>
        <end position="171"/>
    </location>
</feature>
<keyword evidence="3" id="KW-1185">Reference proteome</keyword>
<feature type="compositionally biased region" description="Basic and acidic residues" evidence="1">
    <location>
        <begin position="51"/>
        <end position="61"/>
    </location>
</feature>
<evidence type="ECO:0000313" key="2">
    <source>
        <dbReference type="EMBL" id="KAK7334840.1"/>
    </source>
</evidence>
<gene>
    <name evidence="2" type="ORF">VNO80_26606</name>
</gene>
<dbReference type="AlphaFoldDB" id="A0AAN9LF24"/>
<protein>
    <submittedName>
        <fullName evidence="2">Uncharacterized protein</fullName>
    </submittedName>
</protein>
<dbReference type="EMBL" id="JAYMYR010000010">
    <property type="protein sequence ID" value="KAK7334840.1"/>
    <property type="molecule type" value="Genomic_DNA"/>
</dbReference>
<organism evidence="2 3">
    <name type="scientific">Phaseolus coccineus</name>
    <name type="common">Scarlet runner bean</name>
    <name type="synonym">Phaseolus multiflorus</name>
    <dbReference type="NCBI Taxonomy" id="3886"/>
    <lineage>
        <taxon>Eukaryota</taxon>
        <taxon>Viridiplantae</taxon>
        <taxon>Streptophyta</taxon>
        <taxon>Embryophyta</taxon>
        <taxon>Tracheophyta</taxon>
        <taxon>Spermatophyta</taxon>
        <taxon>Magnoliopsida</taxon>
        <taxon>eudicotyledons</taxon>
        <taxon>Gunneridae</taxon>
        <taxon>Pentapetalae</taxon>
        <taxon>rosids</taxon>
        <taxon>fabids</taxon>
        <taxon>Fabales</taxon>
        <taxon>Fabaceae</taxon>
        <taxon>Papilionoideae</taxon>
        <taxon>50 kb inversion clade</taxon>
        <taxon>NPAAA clade</taxon>
        <taxon>indigoferoid/millettioid clade</taxon>
        <taxon>Phaseoleae</taxon>
        <taxon>Phaseolus</taxon>
    </lineage>
</organism>
<dbReference type="Proteomes" id="UP001374584">
    <property type="component" value="Unassembled WGS sequence"/>
</dbReference>
<accession>A0AAN9LF24</accession>
<comment type="caution">
    <text evidence="2">The sequence shown here is derived from an EMBL/GenBank/DDBJ whole genome shotgun (WGS) entry which is preliminary data.</text>
</comment>
<name>A0AAN9LF24_PHACN</name>
<evidence type="ECO:0000313" key="3">
    <source>
        <dbReference type="Proteomes" id="UP001374584"/>
    </source>
</evidence>
<proteinExistence type="predicted"/>